<organism evidence="16 17">
    <name type="scientific">Aphanothece hegewaldii CCALA 016</name>
    <dbReference type="NCBI Taxonomy" id="2107694"/>
    <lineage>
        <taxon>Bacteria</taxon>
        <taxon>Bacillati</taxon>
        <taxon>Cyanobacteriota</taxon>
        <taxon>Cyanophyceae</taxon>
        <taxon>Oscillatoriophycideae</taxon>
        <taxon>Chroococcales</taxon>
        <taxon>Aphanothecaceae</taxon>
        <taxon>Aphanothece</taxon>
    </lineage>
</organism>
<name>A0A2T1LZT9_9CHRO</name>
<keyword evidence="6 14" id="KW-0812">Transmembrane</keyword>
<evidence type="ECO:0000256" key="2">
    <source>
        <dbReference type="ARBA" id="ARBA00008820"/>
    </source>
</evidence>
<evidence type="ECO:0000313" key="17">
    <source>
        <dbReference type="Proteomes" id="UP000239001"/>
    </source>
</evidence>
<dbReference type="InterPro" id="IPR036592">
    <property type="entry name" value="PSI_PsaL_sf"/>
</dbReference>
<evidence type="ECO:0000256" key="1">
    <source>
        <dbReference type="ARBA" id="ARBA00004636"/>
    </source>
</evidence>
<evidence type="ECO:0000256" key="3">
    <source>
        <dbReference type="ARBA" id="ARBA00019514"/>
    </source>
</evidence>
<comment type="caution">
    <text evidence="16">The sequence shown here is derived from an EMBL/GenBank/DDBJ whole genome shotgun (WGS) entry which is preliminary data.</text>
</comment>
<feature type="domain" description="Photosystem I PsaL reaction centre subunit XI" evidence="15">
    <location>
        <begin position="343"/>
        <end position="493"/>
    </location>
</feature>
<keyword evidence="10 14" id="KW-0793">Thylakoid</keyword>
<gene>
    <name evidence="14" type="primary">psaL</name>
    <name evidence="16" type="ORF">C7H19_08165</name>
</gene>
<feature type="transmembrane region" description="Helical" evidence="14">
    <location>
        <begin position="256"/>
        <end position="275"/>
    </location>
</feature>
<evidence type="ECO:0000256" key="9">
    <source>
        <dbReference type="ARBA" id="ARBA00022991"/>
    </source>
</evidence>
<keyword evidence="5 14" id="KW-0602">Photosynthesis</keyword>
<evidence type="ECO:0000256" key="13">
    <source>
        <dbReference type="ARBA" id="ARBA00033437"/>
    </source>
</evidence>
<evidence type="ECO:0000256" key="12">
    <source>
        <dbReference type="ARBA" id="ARBA00032768"/>
    </source>
</evidence>
<dbReference type="RefSeq" id="WP_106456379.1">
    <property type="nucleotide sequence ID" value="NZ_PXOH01000006.1"/>
</dbReference>
<sequence length="503" mass="54327">MTAVIDESPYRSKIPSVGWWAGNARFINLSGKLLGAHVAHAGLIVLWAGAMTLFELSRYNPAQPMYEQGLILLPHLATLGLGVGEGGQVIDTYPYFVIGVVHLISSAVLGAGGLYHALLGPEVLEENRTFAGFFGYDWKDSSKMTTILGIRLVLLGLGAFLLVFKAMFWGGIFDPWASNGGMVRVVTNPTLNPATIFGYLVGASGSQGMAAVDNLEDVVGGHFWVGTLCILGGLWHMATKPLPWARRVLIYSGEAYLSYSLGAIAYMGFLAAYFVTVNNTVYPDVFYGPVGLIETETGVVSARGWLATFHFVFAVIFLFGHIWHAIRARGEAAGFDFKRGDTVVKYAGNPYNGNLLTPINSSDFTRFLLKNLPIYRQGLSPLARGLEIGMAHGYFILGPFIKLSPLRNTEQGNLVGLLSACSLIVIMTICLSIYGTVSFKKEFQQGRLSYATANPNIPDSLKTVDGWSQFAAAFLVGGIGGAIFAYMLLTNLDLLQSISAGQI</sequence>
<feature type="transmembrane region" description="Helical" evidence="14">
    <location>
        <begin position="470"/>
        <end position="489"/>
    </location>
</feature>
<evidence type="ECO:0000256" key="11">
    <source>
        <dbReference type="ARBA" id="ARBA00023136"/>
    </source>
</evidence>
<dbReference type="Gene3D" id="1.20.1240.10">
    <property type="entry name" value="Photosystem I PsaL, reaction centre subunit XI"/>
    <property type="match status" value="1"/>
</dbReference>
<protein>
    <recommendedName>
        <fullName evidence="3 14">Photosystem I reaction center subunit XI</fullName>
    </recommendedName>
    <alternativeName>
        <fullName evidence="12 14">PSI subunit V</fullName>
    </alternativeName>
    <alternativeName>
        <fullName evidence="13 14">PSI-L</fullName>
    </alternativeName>
</protein>
<evidence type="ECO:0000256" key="5">
    <source>
        <dbReference type="ARBA" id="ARBA00022531"/>
    </source>
</evidence>
<dbReference type="PANTHER" id="PTHR34803">
    <property type="entry name" value="PHOTOSYSTEM I REACTION CENTER SUBUNIT XI, CHLOROPLASTIC"/>
    <property type="match status" value="1"/>
</dbReference>
<comment type="caution">
    <text evidence="14">Lacks conserved residue(s) required for the propagation of feature annotation.</text>
</comment>
<keyword evidence="4" id="KW-0148">Chlorophyll</keyword>
<keyword evidence="8 14" id="KW-1133">Transmembrane helix</keyword>
<dbReference type="OrthoDB" id="9429529at2"/>
<dbReference type="InterPro" id="IPR036001">
    <property type="entry name" value="PS_II_antenna-like_sf"/>
</dbReference>
<evidence type="ECO:0000256" key="10">
    <source>
        <dbReference type="ARBA" id="ARBA00023078"/>
    </source>
</evidence>
<dbReference type="InterPro" id="IPR003757">
    <property type="entry name" value="PSI_PsaL"/>
</dbReference>
<dbReference type="Pfam" id="PF02605">
    <property type="entry name" value="PsaL"/>
    <property type="match status" value="1"/>
</dbReference>
<accession>A0A2T1LZT9</accession>
<dbReference type="NCBIfam" id="TIGR03041">
    <property type="entry name" value="PS_antenn_a_b"/>
    <property type="match status" value="1"/>
</dbReference>
<dbReference type="PANTHER" id="PTHR34803:SF2">
    <property type="entry name" value="PHOTOSYSTEM I REACTION CENTER SUBUNIT XI, CHLOROPLASTIC"/>
    <property type="match status" value="1"/>
</dbReference>
<feature type="transmembrane region" description="Helical" evidence="14">
    <location>
        <begin position="95"/>
        <end position="118"/>
    </location>
</feature>
<comment type="similarity">
    <text evidence="2 14">Belongs to the PsaL family.</text>
</comment>
<dbReference type="Proteomes" id="UP000239001">
    <property type="component" value="Unassembled WGS sequence"/>
</dbReference>
<proteinExistence type="inferred from homology"/>
<keyword evidence="17" id="KW-1185">Reference proteome</keyword>
<reference evidence="16 17" key="1">
    <citation type="submission" date="2018-03" db="EMBL/GenBank/DDBJ databases">
        <title>The ancient ancestry and fast evolution of plastids.</title>
        <authorList>
            <person name="Moore K.R."/>
            <person name="Magnabosco C."/>
            <person name="Momper L."/>
            <person name="Gold D.A."/>
            <person name="Bosak T."/>
            <person name="Fournier G.P."/>
        </authorList>
    </citation>
    <scope>NUCLEOTIDE SEQUENCE [LARGE SCALE GENOMIC DNA]</scope>
    <source>
        <strain evidence="16 17">CCALA 016</strain>
    </source>
</reference>
<evidence type="ECO:0000256" key="8">
    <source>
        <dbReference type="ARBA" id="ARBA00022989"/>
    </source>
</evidence>
<evidence type="ECO:0000313" key="16">
    <source>
        <dbReference type="EMBL" id="PSF37939.1"/>
    </source>
</evidence>
<dbReference type="GO" id="GO:0031676">
    <property type="term" value="C:plasma membrane-derived thylakoid membrane"/>
    <property type="evidence" value="ECO:0007669"/>
    <property type="project" value="UniProtKB-SubCell"/>
</dbReference>
<feature type="transmembrane region" description="Helical" evidence="14">
    <location>
        <begin position="218"/>
        <end position="235"/>
    </location>
</feature>
<dbReference type="GO" id="GO:0009538">
    <property type="term" value="C:photosystem I reaction center"/>
    <property type="evidence" value="ECO:0007669"/>
    <property type="project" value="InterPro"/>
</dbReference>
<evidence type="ECO:0000256" key="4">
    <source>
        <dbReference type="ARBA" id="ARBA00022494"/>
    </source>
</evidence>
<feature type="transmembrane region" description="Helical" evidence="14">
    <location>
        <begin position="34"/>
        <end position="54"/>
    </location>
</feature>
<comment type="subcellular location">
    <subcellularLocation>
        <location evidence="1 14">Cellular thylakoid membrane</location>
        <topology evidence="1 14">Multi-pass membrane protein</topology>
    </subcellularLocation>
</comment>
<keyword evidence="7 14" id="KW-0603">Photosystem I</keyword>
<evidence type="ECO:0000259" key="15">
    <source>
        <dbReference type="Pfam" id="PF02605"/>
    </source>
</evidence>
<dbReference type="Pfam" id="PF00421">
    <property type="entry name" value="PSII"/>
    <property type="match status" value="2"/>
</dbReference>
<dbReference type="AlphaFoldDB" id="A0A2T1LZT9"/>
<reference evidence="16 17" key="2">
    <citation type="submission" date="2018-03" db="EMBL/GenBank/DDBJ databases">
        <authorList>
            <person name="Keele B.F."/>
        </authorList>
    </citation>
    <scope>NUCLEOTIDE SEQUENCE [LARGE SCALE GENOMIC DNA]</scope>
    <source>
        <strain evidence="16 17">CCALA 016</strain>
    </source>
</reference>
<dbReference type="InterPro" id="IPR000932">
    <property type="entry name" value="PS_antenna-like"/>
</dbReference>
<dbReference type="SUPFAM" id="SSF81568">
    <property type="entry name" value="Photosystem I reaction center subunit XI, PsaL"/>
    <property type="match status" value="1"/>
</dbReference>
<dbReference type="GO" id="GO:0009767">
    <property type="term" value="P:photosynthetic electron transport chain"/>
    <property type="evidence" value="ECO:0007669"/>
    <property type="project" value="InterPro"/>
</dbReference>
<evidence type="ECO:0000256" key="14">
    <source>
        <dbReference type="HAMAP-Rule" id="MF_00447"/>
    </source>
</evidence>
<feature type="transmembrane region" description="Helical" evidence="14">
    <location>
        <begin position="148"/>
        <end position="172"/>
    </location>
</feature>
<feature type="transmembrane region" description="Helical" evidence="14">
    <location>
        <begin position="414"/>
        <end position="434"/>
    </location>
</feature>
<keyword evidence="9" id="KW-0157">Chromophore</keyword>
<feature type="transmembrane region" description="Helical" evidence="14">
    <location>
        <begin position="304"/>
        <end position="323"/>
    </location>
</feature>
<dbReference type="SUPFAM" id="SSF161077">
    <property type="entry name" value="Photosystem II antenna protein-like"/>
    <property type="match status" value="1"/>
</dbReference>
<evidence type="ECO:0000256" key="7">
    <source>
        <dbReference type="ARBA" id="ARBA00022836"/>
    </source>
</evidence>
<dbReference type="HAMAP" id="MF_00447">
    <property type="entry name" value="PSI_PsaL"/>
    <property type="match status" value="1"/>
</dbReference>
<evidence type="ECO:0000256" key="6">
    <source>
        <dbReference type="ARBA" id="ARBA00022692"/>
    </source>
</evidence>
<dbReference type="EMBL" id="PXOH01000006">
    <property type="protein sequence ID" value="PSF37939.1"/>
    <property type="molecule type" value="Genomic_DNA"/>
</dbReference>
<keyword evidence="11 14" id="KW-0472">Membrane</keyword>
<dbReference type="GO" id="GO:0016168">
    <property type="term" value="F:chlorophyll binding"/>
    <property type="evidence" value="ECO:0007669"/>
    <property type="project" value="UniProtKB-KW"/>
</dbReference>
<dbReference type="InterPro" id="IPR022980">
    <property type="entry name" value="PSI_suXI"/>
</dbReference>
<feature type="transmembrane region" description="Helical" evidence="14">
    <location>
        <begin position="66"/>
        <end position="83"/>
    </location>
</feature>